<feature type="transmembrane region" description="Helical" evidence="2">
    <location>
        <begin position="39"/>
        <end position="60"/>
    </location>
</feature>
<feature type="region of interest" description="Disordered" evidence="1">
    <location>
        <begin position="71"/>
        <end position="90"/>
    </location>
</feature>
<protein>
    <recommendedName>
        <fullName evidence="5">DUF4352 domain-containing protein</fullName>
    </recommendedName>
</protein>
<organism evidence="3 4">
    <name type="scientific">Lacticaseibacillus pantheris DSM 15945 = JCM 12539 = NBRC 106106</name>
    <dbReference type="NCBI Taxonomy" id="1423783"/>
    <lineage>
        <taxon>Bacteria</taxon>
        <taxon>Bacillati</taxon>
        <taxon>Bacillota</taxon>
        <taxon>Bacilli</taxon>
        <taxon>Lactobacillales</taxon>
        <taxon>Lactobacillaceae</taxon>
        <taxon>Lacticaseibacillus</taxon>
    </lineage>
</organism>
<evidence type="ECO:0000313" key="4">
    <source>
        <dbReference type="Proteomes" id="UP000051922"/>
    </source>
</evidence>
<feature type="transmembrane region" description="Helical" evidence="2">
    <location>
        <begin position="6"/>
        <end position="27"/>
    </location>
</feature>
<proteinExistence type="predicted"/>
<keyword evidence="4" id="KW-1185">Reference proteome</keyword>
<evidence type="ECO:0000256" key="1">
    <source>
        <dbReference type="SAM" id="MobiDB-lite"/>
    </source>
</evidence>
<dbReference type="Proteomes" id="UP000051922">
    <property type="component" value="Unassembled WGS sequence"/>
</dbReference>
<keyword evidence="2" id="KW-0472">Membrane</keyword>
<sequence>MSGLWMIIILGLGGTALTVGAAFMTAHAQLRQASLLRPLTLLGIGVLIALGSWAGAGVMLHNTITAARTASRLAPRPVEQRKPGKTTASDDQLAVGRDVQYGQSLKFAHDLTVKVGAPTSRNSDGTKVEQVTVTLRNRGTQQLRINLADFQMYNSGAAMPQLTTLSSQQVVPADQTRTVQLLFQVADQHDEGQLVVSYHGAGWEWQGTAF</sequence>
<dbReference type="EMBL" id="AZFJ01000036">
    <property type="protein sequence ID" value="KRL86949.1"/>
    <property type="molecule type" value="Genomic_DNA"/>
</dbReference>
<dbReference type="RefSeq" id="WP_054649528.1">
    <property type="nucleotide sequence ID" value="NZ_AZFJ01000036.1"/>
</dbReference>
<keyword evidence="2" id="KW-0812">Transmembrane</keyword>
<name>A0A0R1U7A5_9LACO</name>
<dbReference type="STRING" id="1423783.FC50_GL000145"/>
<evidence type="ECO:0008006" key="5">
    <source>
        <dbReference type="Google" id="ProtNLM"/>
    </source>
</evidence>
<reference evidence="3 4" key="1">
    <citation type="journal article" date="2015" name="Genome Announc.">
        <title>Expanding the biotechnology potential of lactobacilli through comparative genomics of 213 strains and associated genera.</title>
        <authorList>
            <person name="Sun Z."/>
            <person name="Harris H.M."/>
            <person name="McCann A."/>
            <person name="Guo C."/>
            <person name="Argimon S."/>
            <person name="Zhang W."/>
            <person name="Yang X."/>
            <person name="Jeffery I.B."/>
            <person name="Cooney J.C."/>
            <person name="Kagawa T.F."/>
            <person name="Liu W."/>
            <person name="Song Y."/>
            <person name="Salvetti E."/>
            <person name="Wrobel A."/>
            <person name="Rasinkangas P."/>
            <person name="Parkhill J."/>
            <person name="Rea M.C."/>
            <person name="O'Sullivan O."/>
            <person name="Ritari J."/>
            <person name="Douillard F.P."/>
            <person name="Paul Ross R."/>
            <person name="Yang R."/>
            <person name="Briner A.E."/>
            <person name="Felis G.E."/>
            <person name="de Vos W.M."/>
            <person name="Barrangou R."/>
            <person name="Klaenhammer T.R."/>
            <person name="Caufield P.W."/>
            <person name="Cui Y."/>
            <person name="Zhang H."/>
            <person name="O'Toole P.W."/>
        </authorList>
    </citation>
    <scope>NUCLEOTIDE SEQUENCE [LARGE SCALE GENOMIC DNA]</scope>
    <source>
        <strain evidence="3 4">DSM 15945</strain>
    </source>
</reference>
<dbReference type="OrthoDB" id="9962240at2"/>
<comment type="caution">
    <text evidence="3">The sequence shown here is derived from an EMBL/GenBank/DDBJ whole genome shotgun (WGS) entry which is preliminary data.</text>
</comment>
<dbReference type="PATRIC" id="fig|1423783.4.peg.152"/>
<accession>A0A0R1U7A5</accession>
<evidence type="ECO:0000313" key="3">
    <source>
        <dbReference type="EMBL" id="KRL86949.1"/>
    </source>
</evidence>
<evidence type="ECO:0000256" key="2">
    <source>
        <dbReference type="SAM" id="Phobius"/>
    </source>
</evidence>
<keyword evidence="2" id="KW-1133">Transmembrane helix</keyword>
<dbReference type="AlphaFoldDB" id="A0A0R1U7A5"/>
<gene>
    <name evidence="3" type="ORF">FC50_GL000145</name>
</gene>